<comment type="caution">
    <text evidence="2">The sequence shown here is derived from an EMBL/GenBank/DDBJ whole genome shotgun (WGS) entry which is preliminary data.</text>
</comment>
<protein>
    <submittedName>
        <fullName evidence="2">ArsR family transcriptional regulator</fullName>
    </submittedName>
</protein>
<dbReference type="InterPro" id="IPR036388">
    <property type="entry name" value="WH-like_DNA-bd_sf"/>
</dbReference>
<gene>
    <name evidence="2" type="ORF">ACFSAU_07840</name>
</gene>
<dbReference type="AlphaFoldDB" id="A0ABD6BRS5"/>
<dbReference type="Proteomes" id="UP001597139">
    <property type="component" value="Unassembled WGS sequence"/>
</dbReference>
<dbReference type="EMBL" id="JBHUCZ010000003">
    <property type="protein sequence ID" value="MFD1567401.1"/>
    <property type="molecule type" value="Genomic_DNA"/>
</dbReference>
<dbReference type="RefSeq" id="WP_267646372.1">
    <property type="nucleotide sequence ID" value="NZ_JANHGR010000001.1"/>
</dbReference>
<proteinExistence type="predicted"/>
<organism evidence="2 3">
    <name type="scientific">Halolamina litorea</name>
    <dbReference type="NCBI Taxonomy" id="1515593"/>
    <lineage>
        <taxon>Archaea</taxon>
        <taxon>Methanobacteriati</taxon>
        <taxon>Methanobacteriota</taxon>
        <taxon>Stenosarchaea group</taxon>
        <taxon>Halobacteria</taxon>
        <taxon>Halobacteriales</taxon>
        <taxon>Haloferacaceae</taxon>
    </lineage>
</organism>
<evidence type="ECO:0000313" key="3">
    <source>
        <dbReference type="Proteomes" id="UP001597139"/>
    </source>
</evidence>
<dbReference type="InterPro" id="IPR055768">
    <property type="entry name" value="DUF7344"/>
</dbReference>
<sequence>MDDSGSRTDGTGESPGFDRQFYRAIASRERRRLLSILLDGDERTVEELATLLLGWEATASGTVGSPDDRRLTLLRLVHIHLPRLDEAEMIEYDQGRGTARIEKLEPGMAEYIEDTVDAAKAPSG</sequence>
<accession>A0ABD6BRS5</accession>
<keyword evidence="3" id="KW-1185">Reference proteome</keyword>
<feature type="domain" description="DUF7344" evidence="1">
    <location>
        <begin position="23"/>
        <end position="99"/>
    </location>
</feature>
<dbReference type="Gene3D" id="1.10.10.10">
    <property type="entry name" value="Winged helix-like DNA-binding domain superfamily/Winged helix DNA-binding domain"/>
    <property type="match status" value="1"/>
</dbReference>
<name>A0ABD6BRS5_9EURY</name>
<evidence type="ECO:0000313" key="2">
    <source>
        <dbReference type="EMBL" id="MFD1567401.1"/>
    </source>
</evidence>
<evidence type="ECO:0000259" key="1">
    <source>
        <dbReference type="Pfam" id="PF24035"/>
    </source>
</evidence>
<reference evidence="2 3" key="1">
    <citation type="journal article" date="2019" name="Int. J. Syst. Evol. Microbiol.">
        <title>The Global Catalogue of Microorganisms (GCM) 10K type strain sequencing project: providing services to taxonomists for standard genome sequencing and annotation.</title>
        <authorList>
            <consortium name="The Broad Institute Genomics Platform"/>
            <consortium name="The Broad Institute Genome Sequencing Center for Infectious Disease"/>
            <person name="Wu L."/>
            <person name="Ma J."/>
        </authorList>
    </citation>
    <scope>NUCLEOTIDE SEQUENCE [LARGE SCALE GENOMIC DNA]</scope>
    <source>
        <strain evidence="2 3">CGMCC 1.12859</strain>
    </source>
</reference>
<dbReference type="Pfam" id="PF24035">
    <property type="entry name" value="DUF7344"/>
    <property type="match status" value="1"/>
</dbReference>